<feature type="coiled-coil region" evidence="1">
    <location>
        <begin position="123"/>
        <end position="150"/>
    </location>
</feature>
<dbReference type="HOGENOM" id="CLU_143354_0_0_9"/>
<reference evidence="4 5" key="2">
    <citation type="journal article" date="2012" name="Stand. Genomic Sci.">
        <title>Complete Genome Sequence of Clostridium clariflavum DSM 19732.</title>
        <authorList>
            <person name="Izquierdo J.A."/>
            <person name="Goodwin L."/>
            <person name="Davenport K.W."/>
            <person name="Teshima H."/>
            <person name="Bruce D."/>
            <person name="Detter C."/>
            <person name="Tapia R."/>
            <person name="Han S."/>
            <person name="Land M."/>
            <person name="Hauser L."/>
            <person name="Jeffries C.D."/>
            <person name="Han J."/>
            <person name="Pitluck S."/>
            <person name="Nolan M."/>
            <person name="Chen A."/>
            <person name="Huntemann M."/>
            <person name="Mavromatis K."/>
            <person name="Mikhailova N."/>
            <person name="Liolios K."/>
            <person name="Woyke T."/>
            <person name="Lynd L.R."/>
        </authorList>
    </citation>
    <scope>NUCLEOTIDE SEQUENCE [LARGE SCALE GENOMIC DNA]</scope>
    <source>
        <strain evidence="5">DSM 19732 / NBRC 101661 / EBR45</strain>
    </source>
</reference>
<evidence type="ECO:0000313" key="4">
    <source>
        <dbReference type="EMBL" id="AEV68636.1"/>
    </source>
</evidence>
<dbReference type="KEGG" id="ccl:Clocl_2038"/>
<reference evidence="5" key="1">
    <citation type="submission" date="2011-12" db="EMBL/GenBank/DDBJ databases">
        <title>Complete sequence of Clostridium clariflavum DSM 19732.</title>
        <authorList>
            <consortium name="US DOE Joint Genome Institute"/>
            <person name="Lucas S."/>
            <person name="Han J."/>
            <person name="Lapidus A."/>
            <person name="Cheng J.-F."/>
            <person name="Goodwin L."/>
            <person name="Pitluck S."/>
            <person name="Peters L."/>
            <person name="Teshima H."/>
            <person name="Detter J.C."/>
            <person name="Han C."/>
            <person name="Tapia R."/>
            <person name="Land M."/>
            <person name="Hauser L."/>
            <person name="Kyrpides N."/>
            <person name="Ivanova N."/>
            <person name="Pagani I."/>
            <person name="Kitzmiller T."/>
            <person name="Lynd L."/>
            <person name="Izquierdo J."/>
            <person name="Woyke T."/>
        </authorList>
    </citation>
    <scope>NUCLEOTIDE SEQUENCE [LARGE SCALE GENOMIC DNA]</scope>
    <source>
        <strain evidence="5">DSM 19732 / NBRC 101661 / EBR45</strain>
    </source>
</reference>
<keyword evidence="1" id="KW-0175">Coiled coil</keyword>
<evidence type="ECO:0000313" key="5">
    <source>
        <dbReference type="Proteomes" id="UP000005435"/>
    </source>
</evidence>
<dbReference type="AlphaFoldDB" id="G8LW32"/>
<feature type="transmembrane region" description="Helical" evidence="2">
    <location>
        <begin position="40"/>
        <end position="68"/>
    </location>
</feature>
<dbReference type="Pfam" id="PF17032">
    <property type="entry name" value="Zn_ribbon_15"/>
    <property type="match status" value="1"/>
</dbReference>
<keyword evidence="5" id="KW-1185">Reference proteome</keyword>
<dbReference type="EMBL" id="CP003065">
    <property type="protein sequence ID" value="AEV68636.1"/>
    <property type="molecule type" value="Genomic_DNA"/>
</dbReference>
<keyword evidence="2" id="KW-0472">Membrane</keyword>
<evidence type="ECO:0000259" key="3">
    <source>
        <dbReference type="Pfam" id="PF17032"/>
    </source>
</evidence>
<protein>
    <recommendedName>
        <fullName evidence="3">Zinc-ribbon 15 domain-containing protein</fullName>
    </recommendedName>
</protein>
<dbReference type="Proteomes" id="UP000005435">
    <property type="component" value="Chromosome"/>
</dbReference>
<dbReference type="RefSeq" id="WP_014255216.1">
    <property type="nucleotide sequence ID" value="NC_016627.1"/>
</dbReference>
<dbReference type="STRING" id="720554.Clocl_2038"/>
<proteinExistence type="predicted"/>
<keyword evidence="2" id="KW-1133">Transmembrane helix</keyword>
<evidence type="ECO:0000256" key="1">
    <source>
        <dbReference type="SAM" id="Coils"/>
    </source>
</evidence>
<dbReference type="PANTHER" id="PTHR28139">
    <property type="entry name" value="UPF0768 PROTEIN YBL029C-A"/>
    <property type="match status" value="1"/>
</dbReference>
<name>G8LW32_ACECE</name>
<dbReference type="InterPro" id="IPR031493">
    <property type="entry name" value="Zinc_ribbon_15"/>
</dbReference>
<evidence type="ECO:0000256" key="2">
    <source>
        <dbReference type="SAM" id="Phobius"/>
    </source>
</evidence>
<keyword evidence="2" id="KW-0812">Transmembrane</keyword>
<dbReference type="eggNOG" id="ENOG50331JM">
    <property type="taxonomic scope" value="Bacteria"/>
</dbReference>
<gene>
    <name evidence="4" type="ordered locus">Clocl_2038</name>
</gene>
<organism evidence="4 5">
    <name type="scientific">Acetivibrio clariflavus (strain DSM 19732 / NBRC 101661 / EBR45)</name>
    <name type="common">Clostridium clariflavum</name>
    <dbReference type="NCBI Taxonomy" id="720554"/>
    <lineage>
        <taxon>Bacteria</taxon>
        <taxon>Bacillati</taxon>
        <taxon>Bacillota</taxon>
        <taxon>Clostridia</taxon>
        <taxon>Eubacteriales</taxon>
        <taxon>Oscillospiraceae</taxon>
        <taxon>Acetivibrio</taxon>
    </lineage>
</organism>
<dbReference type="OrthoDB" id="166721at2"/>
<dbReference type="PANTHER" id="PTHR28139:SF1">
    <property type="entry name" value="UPF0768 PROTEIN YBL029C-A"/>
    <property type="match status" value="1"/>
</dbReference>
<sequence>MFIIFGFNKQTLTKHGPVFRNRCDRCNNEELWLLFTRRTWFTLFFIPVIPYATQYLLVCPICSYGLVITREKFEELKKVADCNMDLINNRIDENEHKNRIIELTKGRNTNRYNDNDSYKYSGKTETQINYLRQMEEIQRAREEAARAEKNNSDV</sequence>
<accession>G8LW32</accession>
<feature type="domain" description="Zinc-ribbon 15" evidence="3">
    <location>
        <begin position="22"/>
        <end position="67"/>
    </location>
</feature>